<organism evidence="1 2">
    <name type="scientific">Racocetra persica</name>
    <dbReference type="NCBI Taxonomy" id="160502"/>
    <lineage>
        <taxon>Eukaryota</taxon>
        <taxon>Fungi</taxon>
        <taxon>Fungi incertae sedis</taxon>
        <taxon>Mucoromycota</taxon>
        <taxon>Glomeromycotina</taxon>
        <taxon>Glomeromycetes</taxon>
        <taxon>Diversisporales</taxon>
        <taxon>Gigasporaceae</taxon>
        <taxon>Racocetra</taxon>
    </lineage>
</organism>
<evidence type="ECO:0000313" key="1">
    <source>
        <dbReference type="EMBL" id="CAG8545806.1"/>
    </source>
</evidence>
<accession>A0ACA9LR17</accession>
<reference evidence="1" key="1">
    <citation type="submission" date="2021-06" db="EMBL/GenBank/DDBJ databases">
        <authorList>
            <person name="Kallberg Y."/>
            <person name="Tangrot J."/>
            <person name="Rosling A."/>
        </authorList>
    </citation>
    <scope>NUCLEOTIDE SEQUENCE</scope>
    <source>
        <strain evidence="1">MA461A</strain>
    </source>
</reference>
<gene>
    <name evidence="1" type="ORF">RPERSI_LOCUS3746</name>
</gene>
<protein>
    <submittedName>
        <fullName evidence="1">22373_t:CDS:1</fullName>
    </submittedName>
</protein>
<evidence type="ECO:0000313" key="2">
    <source>
        <dbReference type="Proteomes" id="UP000789920"/>
    </source>
</evidence>
<dbReference type="EMBL" id="CAJVQC010004836">
    <property type="protein sequence ID" value="CAG8545806.1"/>
    <property type="molecule type" value="Genomic_DNA"/>
</dbReference>
<feature type="non-terminal residue" evidence="1">
    <location>
        <position position="1"/>
    </location>
</feature>
<name>A0ACA9LR17_9GLOM</name>
<comment type="caution">
    <text evidence="1">The sequence shown here is derived from an EMBL/GenBank/DDBJ whole genome shotgun (WGS) entry which is preliminary data.</text>
</comment>
<keyword evidence="2" id="KW-1185">Reference proteome</keyword>
<dbReference type="Proteomes" id="UP000789920">
    <property type="component" value="Unassembled WGS sequence"/>
</dbReference>
<sequence length="47" mass="5179">TTVIPAKGYTEAYSEEAPVNDVINNSKRLVKPSKTTTTPRATEKEKN</sequence>
<proteinExistence type="predicted"/>